<organism evidence="1 2">
    <name type="scientific">Sphingomonas limnosediminicola</name>
    <dbReference type="NCBI Taxonomy" id="940133"/>
    <lineage>
        <taxon>Bacteria</taxon>
        <taxon>Pseudomonadati</taxon>
        <taxon>Pseudomonadota</taxon>
        <taxon>Alphaproteobacteria</taxon>
        <taxon>Sphingomonadales</taxon>
        <taxon>Sphingomonadaceae</taxon>
        <taxon>Sphingomonas</taxon>
    </lineage>
</organism>
<accession>A0ABP7L672</accession>
<comment type="caution">
    <text evidence="1">The sequence shown here is derived from an EMBL/GenBank/DDBJ whole genome shotgun (WGS) entry which is preliminary data.</text>
</comment>
<evidence type="ECO:0000313" key="1">
    <source>
        <dbReference type="EMBL" id="GAA3895717.1"/>
    </source>
</evidence>
<sequence length="69" mass="7524">MHGVREYSEGLPVELRRHEGRLVLRAFSECGNRYTDVDLLDVIEWCKNGPGSAVAPVAALVARNSGGDN</sequence>
<protein>
    <submittedName>
        <fullName evidence="1">Uncharacterized protein</fullName>
    </submittedName>
</protein>
<proteinExistence type="predicted"/>
<gene>
    <name evidence="1" type="ORF">GCM10022276_13470</name>
</gene>
<name>A0ABP7L672_9SPHN</name>
<evidence type="ECO:0000313" key="2">
    <source>
        <dbReference type="Proteomes" id="UP001500827"/>
    </source>
</evidence>
<reference evidence="2" key="1">
    <citation type="journal article" date="2019" name="Int. J. Syst. Evol. Microbiol.">
        <title>The Global Catalogue of Microorganisms (GCM) 10K type strain sequencing project: providing services to taxonomists for standard genome sequencing and annotation.</title>
        <authorList>
            <consortium name="The Broad Institute Genomics Platform"/>
            <consortium name="The Broad Institute Genome Sequencing Center for Infectious Disease"/>
            <person name="Wu L."/>
            <person name="Ma J."/>
        </authorList>
    </citation>
    <scope>NUCLEOTIDE SEQUENCE [LARGE SCALE GENOMIC DNA]</scope>
    <source>
        <strain evidence="2">JCM 17543</strain>
    </source>
</reference>
<keyword evidence="2" id="KW-1185">Reference proteome</keyword>
<dbReference type="EMBL" id="BAABBM010000001">
    <property type="protein sequence ID" value="GAA3895717.1"/>
    <property type="molecule type" value="Genomic_DNA"/>
</dbReference>
<dbReference type="Proteomes" id="UP001500827">
    <property type="component" value="Unassembled WGS sequence"/>
</dbReference>